<proteinExistence type="predicted"/>
<dbReference type="Proteomes" id="UP001595607">
    <property type="component" value="Unassembled WGS sequence"/>
</dbReference>
<sequence>MITELRVKRGDLADAQLVQRETPELAEGEALLEVESFGLTANNVTYGIVGEQIGYWQFFPTDDAPETGIIPVWGFGRVVRSNTDELKEGERLFGYFPMATHVVMKPKRKGGVVFDTSEHRAALPPTYNAYRLTAEEPEALKQREDARSVLFPLFATSYVIADWLDDNDFFGAEQVVVMSASSKTGFGTGAAIKRLGKDVRTVGVTSAKRVDFVRSLNAFDEVVSYDDIESIDASKPTALIDMSGNAEVITRVHNHLGDNVKVSSIVGATHWDAPRQKEPLPGAKPTMFFAPAQIQKRDKELGPGEFMRQALEAWLEISDSLGDRLTYEHHKGPEATRIIWKDTVAGTVDPSRGIVASLNKD</sequence>
<accession>A0ABV7MCA3</accession>
<protein>
    <submittedName>
        <fullName evidence="1">DUF2855 family protein</fullName>
    </submittedName>
</protein>
<dbReference type="EMBL" id="JBHRVA010000003">
    <property type="protein sequence ID" value="MFC3303103.1"/>
    <property type="molecule type" value="Genomic_DNA"/>
</dbReference>
<dbReference type="Gene3D" id="3.40.50.720">
    <property type="entry name" value="NAD(P)-binding Rossmann-like Domain"/>
    <property type="match status" value="1"/>
</dbReference>
<comment type="caution">
    <text evidence="1">The sequence shown here is derived from an EMBL/GenBank/DDBJ whole genome shotgun (WGS) entry which is preliminary data.</text>
</comment>
<evidence type="ECO:0000313" key="2">
    <source>
        <dbReference type="Proteomes" id="UP001595607"/>
    </source>
</evidence>
<keyword evidence="2" id="KW-1185">Reference proteome</keyword>
<dbReference type="Gene3D" id="3.90.180.10">
    <property type="entry name" value="Medium-chain alcohol dehydrogenases, catalytic domain"/>
    <property type="match status" value="1"/>
</dbReference>
<dbReference type="InterPro" id="IPR021276">
    <property type="entry name" value="DUF2855"/>
</dbReference>
<dbReference type="Pfam" id="PF11017">
    <property type="entry name" value="DUF2855"/>
    <property type="match status" value="1"/>
</dbReference>
<evidence type="ECO:0000313" key="1">
    <source>
        <dbReference type="EMBL" id="MFC3303103.1"/>
    </source>
</evidence>
<organism evidence="1 2">
    <name type="scientific">Parvularcula lutaonensis</name>
    <dbReference type="NCBI Taxonomy" id="491923"/>
    <lineage>
        <taxon>Bacteria</taxon>
        <taxon>Pseudomonadati</taxon>
        <taxon>Pseudomonadota</taxon>
        <taxon>Alphaproteobacteria</taxon>
        <taxon>Parvularculales</taxon>
        <taxon>Parvularculaceae</taxon>
        <taxon>Parvularcula</taxon>
    </lineage>
</organism>
<gene>
    <name evidence="1" type="ORF">ACFONP_10200</name>
</gene>
<reference evidence="2" key="1">
    <citation type="journal article" date="2019" name="Int. J. Syst. Evol. Microbiol.">
        <title>The Global Catalogue of Microorganisms (GCM) 10K type strain sequencing project: providing services to taxonomists for standard genome sequencing and annotation.</title>
        <authorList>
            <consortium name="The Broad Institute Genomics Platform"/>
            <consortium name="The Broad Institute Genome Sequencing Center for Infectious Disease"/>
            <person name="Wu L."/>
            <person name="Ma J."/>
        </authorList>
    </citation>
    <scope>NUCLEOTIDE SEQUENCE [LARGE SCALE GENOMIC DNA]</scope>
    <source>
        <strain evidence="2">KCTC 22245</strain>
    </source>
</reference>
<dbReference type="RefSeq" id="WP_189575308.1">
    <property type="nucleotide sequence ID" value="NZ_BMXU01000002.1"/>
</dbReference>
<dbReference type="SUPFAM" id="SSF50129">
    <property type="entry name" value="GroES-like"/>
    <property type="match status" value="1"/>
</dbReference>
<dbReference type="InterPro" id="IPR011032">
    <property type="entry name" value="GroES-like_sf"/>
</dbReference>
<name>A0ABV7MCA3_9PROT</name>